<comment type="caution">
    <text evidence="2">The sequence shown here is derived from an EMBL/GenBank/DDBJ whole genome shotgun (WGS) entry which is preliminary data.</text>
</comment>
<gene>
    <name evidence="2" type="ORF">Salat_2097000</name>
</gene>
<sequence>MNRGFKFVKHNKDLRTKFRKSLKNIELNVYVDAQMVEGESEVAAVVGGGHPVVEGDSEVGEGVPIGAGDAGGDVGDGEGDDFVDSNHELGVEDVGRVEDEGRTEE</sequence>
<evidence type="ECO:0000313" key="2">
    <source>
        <dbReference type="EMBL" id="KAK4421464.1"/>
    </source>
</evidence>
<organism evidence="2 3">
    <name type="scientific">Sesamum alatum</name>
    <dbReference type="NCBI Taxonomy" id="300844"/>
    <lineage>
        <taxon>Eukaryota</taxon>
        <taxon>Viridiplantae</taxon>
        <taxon>Streptophyta</taxon>
        <taxon>Embryophyta</taxon>
        <taxon>Tracheophyta</taxon>
        <taxon>Spermatophyta</taxon>
        <taxon>Magnoliopsida</taxon>
        <taxon>eudicotyledons</taxon>
        <taxon>Gunneridae</taxon>
        <taxon>Pentapetalae</taxon>
        <taxon>asterids</taxon>
        <taxon>lamiids</taxon>
        <taxon>Lamiales</taxon>
        <taxon>Pedaliaceae</taxon>
        <taxon>Sesamum</taxon>
    </lineage>
</organism>
<protein>
    <submittedName>
        <fullName evidence="2">Uncharacterized protein</fullName>
    </submittedName>
</protein>
<reference evidence="2" key="1">
    <citation type="submission" date="2020-06" db="EMBL/GenBank/DDBJ databases">
        <authorList>
            <person name="Li T."/>
            <person name="Hu X."/>
            <person name="Zhang T."/>
            <person name="Song X."/>
            <person name="Zhang H."/>
            <person name="Dai N."/>
            <person name="Sheng W."/>
            <person name="Hou X."/>
            <person name="Wei L."/>
        </authorList>
    </citation>
    <scope>NUCLEOTIDE SEQUENCE</scope>
    <source>
        <strain evidence="2">3651</strain>
        <tissue evidence="2">Leaf</tissue>
    </source>
</reference>
<dbReference type="EMBL" id="JACGWO010000008">
    <property type="protein sequence ID" value="KAK4421464.1"/>
    <property type="molecule type" value="Genomic_DNA"/>
</dbReference>
<dbReference type="Proteomes" id="UP001293254">
    <property type="component" value="Unassembled WGS sequence"/>
</dbReference>
<name>A0AAE1Y0M6_9LAMI</name>
<feature type="compositionally biased region" description="Basic and acidic residues" evidence="1">
    <location>
        <begin position="84"/>
        <end position="105"/>
    </location>
</feature>
<proteinExistence type="predicted"/>
<evidence type="ECO:0000313" key="3">
    <source>
        <dbReference type="Proteomes" id="UP001293254"/>
    </source>
</evidence>
<evidence type="ECO:0000256" key="1">
    <source>
        <dbReference type="SAM" id="MobiDB-lite"/>
    </source>
</evidence>
<feature type="region of interest" description="Disordered" evidence="1">
    <location>
        <begin position="49"/>
        <end position="105"/>
    </location>
</feature>
<dbReference type="AlphaFoldDB" id="A0AAE1Y0M6"/>
<feature type="compositionally biased region" description="Gly residues" evidence="1">
    <location>
        <begin position="63"/>
        <end position="74"/>
    </location>
</feature>
<accession>A0AAE1Y0M6</accession>
<keyword evidence="3" id="KW-1185">Reference proteome</keyword>
<reference evidence="2" key="2">
    <citation type="journal article" date="2024" name="Plant">
        <title>Genomic evolution and insights into agronomic trait innovations of Sesamum species.</title>
        <authorList>
            <person name="Miao H."/>
            <person name="Wang L."/>
            <person name="Qu L."/>
            <person name="Liu H."/>
            <person name="Sun Y."/>
            <person name="Le M."/>
            <person name="Wang Q."/>
            <person name="Wei S."/>
            <person name="Zheng Y."/>
            <person name="Lin W."/>
            <person name="Duan Y."/>
            <person name="Cao H."/>
            <person name="Xiong S."/>
            <person name="Wang X."/>
            <person name="Wei L."/>
            <person name="Li C."/>
            <person name="Ma Q."/>
            <person name="Ju M."/>
            <person name="Zhao R."/>
            <person name="Li G."/>
            <person name="Mu C."/>
            <person name="Tian Q."/>
            <person name="Mei H."/>
            <person name="Zhang T."/>
            <person name="Gao T."/>
            <person name="Zhang H."/>
        </authorList>
    </citation>
    <scope>NUCLEOTIDE SEQUENCE</scope>
    <source>
        <strain evidence="2">3651</strain>
    </source>
</reference>